<dbReference type="OrthoDB" id="6020506at2759"/>
<protein>
    <recommendedName>
        <fullName evidence="4">BTB domain-containing protein</fullName>
    </recommendedName>
</protein>
<dbReference type="PANTHER" id="PTHR24072">
    <property type="entry name" value="RHO FAMILY GTPASE"/>
    <property type="match status" value="1"/>
</dbReference>
<dbReference type="CDD" id="cd18300">
    <property type="entry name" value="BTB2_POZ_RhoBTB"/>
    <property type="match status" value="1"/>
</dbReference>
<evidence type="ECO:0000256" key="1">
    <source>
        <dbReference type="ARBA" id="ARBA00022737"/>
    </source>
</evidence>
<dbReference type="NCBIfam" id="TIGR00231">
    <property type="entry name" value="small_GTP"/>
    <property type="match status" value="1"/>
</dbReference>
<keyword evidence="6" id="KW-1185">Reference proteome</keyword>
<dbReference type="GO" id="GO:0007264">
    <property type="term" value="P:small GTPase-mediated signal transduction"/>
    <property type="evidence" value="ECO:0007669"/>
    <property type="project" value="InterPro"/>
</dbReference>
<evidence type="ECO:0000313" key="5">
    <source>
        <dbReference type="EMBL" id="CAD7643017.1"/>
    </source>
</evidence>
<dbReference type="InterPro" id="IPR001806">
    <property type="entry name" value="Small_GTPase"/>
</dbReference>
<accession>A0A7R9LJU8</accession>
<gene>
    <name evidence="5" type="ORF">ONB1V03_LOCUS3910</name>
</gene>
<evidence type="ECO:0000259" key="4">
    <source>
        <dbReference type="PROSITE" id="PS50097"/>
    </source>
</evidence>
<dbReference type="GO" id="GO:0003924">
    <property type="term" value="F:GTPase activity"/>
    <property type="evidence" value="ECO:0007669"/>
    <property type="project" value="InterPro"/>
</dbReference>
<dbReference type="PROSITE" id="PS51419">
    <property type="entry name" value="RAB"/>
    <property type="match status" value="1"/>
</dbReference>
<dbReference type="GO" id="GO:0001667">
    <property type="term" value="P:ameboidal-type cell migration"/>
    <property type="evidence" value="ECO:0007669"/>
    <property type="project" value="UniProtKB-ARBA"/>
</dbReference>
<dbReference type="GO" id="GO:0035099">
    <property type="term" value="P:hemocyte migration"/>
    <property type="evidence" value="ECO:0007669"/>
    <property type="project" value="UniProtKB-ARBA"/>
</dbReference>
<evidence type="ECO:0000313" key="6">
    <source>
        <dbReference type="Proteomes" id="UP000728032"/>
    </source>
</evidence>
<dbReference type="PROSITE" id="PS50097">
    <property type="entry name" value="BTB"/>
    <property type="match status" value="2"/>
</dbReference>
<name>A0A7R9LJU8_9ACAR</name>
<dbReference type="SUPFAM" id="SSF54695">
    <property type="entry name" value="POZ domain"/>
    <property type="match status" value="2"/>
</dbReference>
<dbReference type="SMART" id="SM00175">
    <property type="entry name" value="RAB"/>
    <property type="match status" value="1"/>
</dbReference>
<dbReference type="InterPro" id="IPR005225">
    <property type="entry name" value="Small_GTP-bd"/>
</dbReference>
<dbReference type="FunFam" id="3.30.710.10:FF:000014">
    <property type="entry name" value="Rho-related BTB domain-containing protein 2 isoform 1"/>
    <property type="match status" value="1"/>
</dbReference>
<dbReference type="SMART" id="SM00173">
    <property type="entry name" value="RAS"/>
    <property type="match status" value="1"/>
</dbReference>
<sequence>MPTVLSDHTIIPVLNRTTITSICSDCHFVVVITESLTLLWLEMDNEQPHQELVKCVVVGDTAVGKTRLICARACNSRLDLSQLMTTHIPTVLQRSWEVVDGVNVSLRLWDTFGDHDKDRRFAYGRSDVVLLCFSVANPISLRNCKVIWYPEIRRFCPNTPIVLVGCKNDLRYMYRDEKFLSLCRERSPFFRPLKETDILTPEQGRLVAKDIEAPYYETSVFTHFGVNEVFENVIRVALIARRQQRFWMTNLKHVQRSLLQEPFCPPQPLAPKVVVPVSQFDQHLSSLLQYQAYTDLILSMGKSGICAHKVVLSAASKEFYKLLTMDITAGTEYNNSIGYWGRSASDSSINSSTDASVGNFNTDTEQLLSTSPAGLVDTGHTNKLYMFRCTQGSSSVSGSDAPTAHSNAIKKRSNFHNQTDLNSLRTGVHKSLNHPLFQSISVELGESVIDYNGRLAPNVQTVVSMTNAITLGALQSYIRFIYSAKLNLENETPVSELYDIAELLGLQELQIVLRNLDELKESDVYFNQSFLNDFNLKMKRNLKKICLDDGLFADVVFKLDDGTCCGHKAILMCRCDVMDAMFRGDFRESSAKVIPFPGVNKETFRQMLFYIYTDSLDTSITHSNCLPVLELANRLCLLRLVALIESHVICELTRMCDNGSDITESVLRLLEPCQIHNADQLSEYCLHQIAIHYNEICHKNTKLLRNLHPENQAYLNRNRWPPVWYLKEFDYFERCVRERQWQEKPKGLKRHRLNSGCLCFSGKNRRNDSRNNTKHVLT</sequence>
<dbReference type="Pfam" id="PF00651">
    <property type="entry name" value="BTB"/>
    <property type="match status" value="1"/>
</dbReference>
<dbReference type="GO" id="GO:0005525">
    <property type="term" value="F:GTP binding"/>
    <property type="evidence" value="ECO:0007669"/>
    <property type="project" value="UniProtKB-KW"/>
</dbReference>
<dbReference type="Pfam" id="PF00071">
    <property type="entry name" value="Ras"/>
    <property type="match status" value="1"/>
</dbReference>
<dbReference type="FunFam" id="3.40.50.300:FF:000177">
    <property type="entry name" value="Rho-related BTB domain-containing protein 2"/>
    <property type="match status" value="1"/>
</dbReference>
<keyword evidence="1" id="KW-0677">Repeat</keyword>
<keyword evidence="2" id="KW-0547">Nucleotide-binding</keyword>
<dbReference type="Gene3D" id="3.40.50.300">
    <property type="entry name" value="P-loop containing nucleotide triphosphate hydrolases"/>
    <property type="match status" value="1"/>
</dbReference>
<reference evidence="5" key="1">
    <citation type="submission" date="2020-11" db="EMBL/GenBank/DDBJ databases">
        <authorList>
            <person name="Tran Van P."/>
        </authorList>
    </citation>
    <scope>NUCLEOTIDE SEQUENCE</scope>
</reference>
<feature type="domain" description="BTB" evidence="4">
    <location>
        <begin position="294"/>
        <end position="324"/>
    </location>
</feature>
<dbReference type="CDD" id="cd18499">
    <property type="entry name" value="BACK_RHOBTB"/>
    <property type="match status" value="1"/>
</dbReference>
<dbReference type="InterPro" id="IPR027417">
    <property type="entry name" value="P-loop_NTPase"/>
</dbReference>
<dbReference type="InterPro" id="IPR000210">
    <property type="entry name" value="BTB/POZ_dom"/>
</dbReference>
<dbReference type="SMART" id="SM00174">
    <property type="entry name" value="RHO"/>
    <property type="match status" value="1"/>
</dbReference>
<dbReference type="Gene3D" id="3.30.710.10">
    <property type="entry name" value="Potassium Channel Kv1.1, Chain A"/>
    <property type="match status" value="2"/>
</dbReference>
<dbReference type="AlphaFoldDB" id="A0A7R9LJU8"/>
<dbReference type="CDD" id="cd01873">
    <property type="entry name" value="RhoBTB"/>
    <property type="match status" value="1"/>
</dbReference>
<dbReference type="SMART" id="SM00225">
    <property type="entry name" value="BTB"/>
    <property type="match status" value="2"/>
</dbReference>
<evidence type="ECO:0000256" key="2">
    <source>
        <dbReference type="ARBA" id="ARBA00022741"/>
    </source>
</evidence>
<keyword evidence="3" id="KW-0342">GTP-binding</keyword>
<dbReference type="EMBL" id="CAJPVJ010001238">
    <property type="protein sequence ID" value="CAG2164354.1"/>
    <property type="molecule type" value="Genomic_DNA"/>
</dbReference>
<dbReference type="EMBL" id="OC916063">
    <property type="protein sequence ID" value="CAD7643017.1"/>
    <property type="molecule type" value="Genomic_DNA"/>
</dbReference>
<dbReference type="GO" id="GO:0010008">
    <property type="term" value="C:endosome membrane"/>
    <property type="evidence" value="ECO:0007669"/>
    <property type="project" value="UniProtKB-ARBA"/>
</dbReference>
<dbReference type="GO" id="GO:0035006">
    <property type="term" value="P:melanization defense response"/>
    <property type="evidence" value="ECO:0007669"/>
    <property type="project" value="UniProtKB-ARBA"/>
</dbReference>
<dbReference type="PRINTS" id="PR00449">
    <property type="entry name" value="RASTRNSFRMNG"/>
</dbReference>
<feature type="domain" description="BTB" evidence="4">
    <location>
        <begin position="553"/>
        <end position="620"/>
    </location>
</feature>
<dbReference type="InterPro" id="IPR003578">
    <property type="entry name" value="Small_GTPase_Rho"/>
</dbReference>
<organism evidence="5">
    <name type="scientific">Oppiella nova</name>
    <dbReference type="NCBI Taxonomy" id="334625"/>
    <lineage>
        <taxon>Eukaryota</taxon>
        <taxon>Metazoa</taxon>
        <taxon>Ecdysozoa</taxon>
        <taxon>Arthropoda</taxon>
        <taxon>Chelicerata</taxon>
        <taxon>Arachnida</taxon>
        <taxon>Acari</taxon>
        <taxon>Acariformes</taxon>
        <taxon>Sarcoptiformes</taxon>
        <taxon>Oribatida</taxon>
        <taxon>Brachypylina</taxon>
        <taxon>Oppioidea</taxon>
        <taxon>Oppiidae</taxon>
        <taxon>Oppiella</taxon>
    </lineage>
</organism>
<dbReference type="Proteomes" id="UP000728032">
    <property type="component" value="Unassembled WGS sequence"/>
</dbReference>
<dbReference type="GO" id="GO:0003006">
    <property type="term" value="P:developmental process involved in reproduction"/>
    <property type="evidence" value="ECO:0007669"/>
    <property type="project" value="UniProtKB-ARBA"/>
</dbReference>
<dbReference type="GO" id="GO:0022412">
    <property type="term" value="P:cellular process involved in reproduction in multicellular organism"/>
    <property type="evidence" value="ECO:0007669"/>
    <property type="project" value="UniProtKB-ARBA"/>
</dbReference>
<dbReference type="SUPFAM" id="SSF52540">
    <property type="entry name" value="P-loop containing nucleoside triphosphate hydrolases"/>
    <property type="match status" value="1"/>
</dbReference>
<dbReference type="InterPro" id="IPR011333">
    <property type="entry name" value="SKP1/BTB/POZ_sf"/>
</dbReference>
<evidence type="ECO:0000256" key="3">
    <source>
        <dbReference type="ARBA" id="ARBA00023134"/>
    </source>
</evidence>
<proteinExistence type="predicted"/>
<dbReference type="PROSITE" id="PS51420">
    <property type="entry name" value="RHO"/>
    <property type="match status" value="1"/>
</dbReference>